<feature type="region of interest" description="Disordered" evidence="1">
    <location>
        <begin position="36"/>
        <end position="94"/>
    </location>
</feature>
<accession>A0A834KJS1</accession>
<dbReference type="EMBL" id="JACSEA010000002">
    <property type="protein sequence ID" value="KAF7407202.1"/>
    <property type="molecule type" value="Genomic_DNA"/>
</dbReference>
<dbReference type="AlphaFoldDB" id="A0A834KJS1"/>
<comment type="caution">
    <text evidence="2">The sequence shown here is derived from an EMBL/GenBank/DDBJ whole genome shotgun (WGS) entry which is preliminary data.</text>
</comment>
<keyword evidence="3" id="KW-1185">Reference proteome</keyword>
<name>A0A834KJS1_VESVU</name>
<evidence type="ECO:0000256" key="1">
    <source>
        <dbReference type="SAM" id="MobiDB-lite"/>
    </source>
</evidence>
<feature type="compositionally biased region" description="Gly residues" evidence="1">
    <location>
        <begin position="75"/>
        <end position="94"/>
    </location>
</feature>
<reference evidence="2" key="1">
    <citation type="journal article" date="2020" name="G3 (Bethesda)">
        <title>High-Quality Assemblies for Three Invasive Social Wasps from the &lt;i&gt;Vespula&lt;/i&gt; Genus.</title>
        <authorList>
            <person name="Harrop T.W.R."/>
            <person name="Guhlin J."/>
            <person name="McLaughlin G.M."/>
            <person name="Permina E."/>
            <person name="Stockwell P."/>
            <person name="Gilligan J."/>
            <person name="Le Lec M.F."/>
            <person name="Gruber M.A.M."/>
            <person name="Quinn O."/>
            <person name="Lovegrove M."/>
            <person name="Duncan E.J."/>
            <person name="Remnant E.J."/>
            <person name="Van Eeckhoven J."/>
            <person name="Graham B."/>
            <person name="Knapp R.A."/>
            <person name="Langford K.W."/>
            <person name="Kronenberg Z."/>
            <person name="Press M.O."/>
            <person name="Eacker S.M."/>
            <person name="Wilson-Rankin E.E."/>
            <person name="Purcell J."/>
            <person name="Lester P.J."/>
            <person name="Dearden P.K."/>
        </authorList>
    </citation>
    <scope>NUCLEOTIDE SEQUENCE</scope>
    <source>
        <strain evidence="2">Marl-1</strain>
    </source>
</reference>
<sequence length="94" mass="9819">MKKEKKRKTKDHWAYFAKRIDWHRYRAVGQQLPKWSGKQYPCAGVKSDGGSSDSNTGCASGDSLSFVHPSRNERGGGGGDGDGGGSGGDSGGGG</sequence>
<evidence type="ECO:0000313" key="3">
    <source>
        <dbReference type="Proteomes" id="UP000614350"/>
    </source>
</evidence>
<protein>
    <submittedName>
        <fullName evidence="2">Uncharacterized protein</fullName>
    </submittedName>
</protein>
<organism evidence="2 3">
    <name type="scientific">Vespula vulgaris</name>
    <name type="common">Yellow jacket</name>
    <name type="synonym">Wasp</name>
    <dbReference type="NCBI Taxonomy" id="7454"/>
    <lineage>
        <taxon>Eukaryota</taxon>
        <taxon>Metazoa</taxon>
        <taxon>Ecdysozoa</taxon>
        <taxon>Arthropoda</taxon>
        <taxon>Hexapoda</taxon>
        <taxon>Insecta</taxon>
        <taxon>Pterygota</taxon>
        <taxon>Neoptera</taxon>
        <taxon>Endopterygota</taxon>
        <taxon>Hymenoptera</taxon>
        <taxon>Apocrita</taxon>
        <taxon>Aculeata</taxon>
        <taxon>Vespoidea</taxon>
        <taxon>Vespidae</taxon>
        <taxon>Vespinae</taxon>
        <taxon>Vespula</taxon>
    </lineage>
</organism>
<evidence type="ECO:0000313" key="2">
    <source>
        <dbReference type="EMBL" id="KAF7407202.1"/>
    </source>
</evidence>
<feature type="compositionally biased region" description="Polar residues" evidence="1">
    <location>
        <begin position="49"/>
        <end position="58"/>
    </location>
</feature>
<dbReference type="Proteomes" id="UP000614350">
    <property type="component" value="Unassembled WGS sequence"/>
</dbReference>
<gene>
    <name evidence="2" type="ORF">HZH66_001739</name>
</gene>
<proteinExistence type="predicted"/>